<accession>A0A1Q9C726</accession>
<dbReference type="InterPro" id="IPR009081">
    <property type="entry name" value="PP-bd_ACP"/>
</dbReference>
<dbReference type="GO" id="GO:0031177">
    <property type="term" value="F:phosphopantetheine binding"/>
    <property type="evidence" value="ECO:0007669"/>
    <property type="project" value="InterPro"/>
</dbReference>
<keyword evidence="2" id="KW-0597">Phosphoprotein</keyword>
<evidence type="ECO:0000313" key="5">
    <source>
        <dbReference type="Proteomes" id="UP000186817"/>
    </source>
</evidence>
<evidence type="ECO:0000313" key="4">
    <source>
        <dbReference type="EMBL" id="OLP78677.1"/>
    </source>
</evidence>
<dbReference type="Gene3D" id="1.10.1200.10">
    <property type="entry name" value="ACP-like"/>
    <property type="match status" value="1"/>
</dbReference>
<sequence>DGEALEYMARHANGISYAQMQEIGDHQLADEVQSFRKALEEKRLEKERAAQVPGLLCFVVSFWEEAQSVAPAKPAGLDPVYVRKQLAAMVKDAIASDDELELDSPFMDAGMDSLSSVALMSMVAKEFQMALSPSLVFDFPTLRAMEEHLVAEIGTGLTCAAEVLPLPLQRLITMAFVRSFRRCAEKVPDVFMQFGLEQQFRFISHPGIFVVSKLLEMRTIAQMRATFSQENIEQMKAFDPELARKAQIAYDNKIPVNFQQLELIEDILPRLIEEKKQLDTARSEVAKLPVGGPYEMPKSVDVSACRPIPGQKDIQGTLMEIAEVKYPGMSAEVVPGIKDSMEKAKQISGGSTPQVKK</sequence>
<evidence type="ECO:0000259" key="3">
    <source>
        <dbReference type="PROSITE" id="PS50075"/>
    </source>
</evidence>
<keyword evidence="5" id="KW-1185">Reference proteome</keyword>
<keyword evidence="1" id="KW-0596">Phosphopantetheine</keyword>
<proteinExistence type="predicted"/>
<protein>
    <submittedName>
        <fullName evidence="4">Polyketide synthase PksL</fullName>
    </submittedName>
</protein>
<dbReference type="SUPFAM" id="SSF47336">
    <property type="entry name" value="ACP-like"/>
    <property type="match status" value="1"/>
</dbReference>
<dbReference type="SMART" id="SM01294">
    <property type="entry name" value="PKS_PP_betabranch"/>
    <property type="match status" value="1"/>
</dbReference>
<reference evidence="4 5" key="1">
    <citation type="submission" date="2016-02" db="EMBL/GenBank/DDBJ databases">
        <title>Genome analysis of coral dinoflagellate symbionts highlights evolutionary adaptations to a symbiotic lifestyle.</title>
        <authorList>
            <person name="Aranda M."/>
            <person name="Li Y."/>
            <person name="Liew Y.J."/>
            <person name="Baumgarten S."/>
            <person name="Simakov O."/>
            <person name="Wilson M."/>
            <person name="Piel J."/>
            <person name="Ashoor H."/>
            <person name="Bougouffa S."/>
            <person name="Bajic V.B."/>
            <person name="Ryu T."/>
            <person name="Ravasi T."/>
            <person name="Bayer T."/>
            <person name="Micklem G."/>
            <person name="Kim H."/>
            <person name="Bhak J."/>
            <person name="Lajeunesse T.C."/>
            <person name="Voolstra C.R."/>
        </authorList>
    </citation>
    <scope>NUCLEOTIDE SEQUENCE [LARGE SCALE GENOMIC DNA]</scope>
    <source>
        <strain evidence="4 5">CCMP2467</strain>
    </source>
</reference>
<dbReference type="PROSITE" id="PS50075">
    <property type="entry name" value="CARRIER"/>
    <property type="match status" value="1"/>
</dbReference>
<comment type="caution">
    <text evidence="4">The sequence shown here is derived from an EMBL/GenBank/DDBJ whole genome shotgun (WGS) entry which is preliminary data.</text>
</comment>
<dbReference type="Proteomes" id="UP000186817">
    <property type="component" value="Unassembled WGS sequence"/>
</dbReference>
<dbReference type="Pfam" id="PF00550">
    <property type="entry name" value="PP-binding"/>
    <property type="match status" value="1"/>
</dbReference>
<dbReference type="OrthoDB" id="541883at2759"/>
<feature type="domain" description="Carrier" evidence="3">
    <location>
        <begin position="78"/>
        <end position="153"/>
    </location>
</feature>
<evidence type="ECO:0000256" key="1">
    <source>
        <dbReference type="ARBA" id="ARBA00022450"/>
    </source>
</evidence>
<dbReference type="AlphaFoldDB" id="A0A1Q9C726"/>
<gene>
    <name evidence="4" type="primary">pksL</name>
    <name evidence="4" type="ORF">AK812_SmicGene41124</name>
</gene>
<evidence type="ECO:0000256" key="2">
    <source>
        <dbReference type="ARBA" id="ARBA00022553"/>
    </source>
</evidence>
<dbReference type="InterPro" id="IPR036736">
    <property type="entry name" value="ACP-like_sf"/>
</dbReference>
<name>A0A1Q9C726_SYMMI</name>
<dbReference type="EMBL" id="LSRX01001579">
    <property type="protein sequence ID" value="OLP78677.1"/>
    <property type="molecule type" value="Genomic_DNA"/>
</dbReference>
<dbReference type="InterPro" id="IPR020806">
    <property type="entry name" value="PKS_PP-bd"/>
</dbReference>
<dbReference type="SMART" id="SM00823">
    <property type="entry name" value="PKS_PP"/>
    <property type="match status" value="1"/>
</dbReference>
<feature type="non-terminal residue" evidence="4">
    <location>
        <position position="1"/>
    </location>
</feature>
<organism evidence="4 5">
    <name type="scientific">Symbiodinium microadriaticum</name>
    <name type="common">Dinoflagellate</name>
    <name type="synonym">Zooxanthella microadriatica</name>
    <dbReference type="NCBI Taxonomy" id="2951"/>
    <lineage>
        <taxon>Eukaryota</taxon>
        <taxon>Sar</taxon>
        <taxon>Alveolata</taxon>
        <taxon>Dinophyceae</taxon>
        <taxon>Suessiales</taxon>
        <taxon>Symbiodiniaceae</taxon>
        <taxon>Symbiodinium</taxon>
    </lineage>
</organism>